<name>A0A1G1XMM0_9BACT</name>
<accession>A0A1G1XMM0</accession>
<evidence type="ECO:0000313" key="2">
    <source>
        <dbReference type="EMBL" id="OGY41289.1"/>
    </source>
</evidence>
<keyword evidence="1" id="KW-0175">Coiled coil</keyword>
<reference evidence="2 3" key="1">
    <citation type="journal article" date="2016" name="Nat. Commun.">
        <title>Thousands of microbial genomes shed light on interconnected biogeochemical processes in an aquifer system.</title>
        <authorList>
            <person name="Anantharaman K."/>
            <person name="Brown C.T."/>
            <person name="Hug L.A."/>
            <person name="Sharon I."/>
            <person name="Castelle C.J."/>
            <person name="Probst A.J."/>
            <person name="Thomas B.C."/>
            <person name="Singh A."/>
            <person name="Wilkins M.J."/>
            <person name="Karaoz U."/>
            <person name="Brodie E.L."/>
            <person name="Williams K.H."/>
            <person name="Hubbard S.S."/>
            <person name="Banfield J.F."/>
        </authorList>
    </citation>
    <scope>NUCLEOTIDE SEQUENCE [LARGE SCALE GENOMIC DNA]</scope>
</reference>
<organism evidence="2 3">
    <name type="scientific">Candidatus Buchananbacteria bacterium RBG_13_39_9</name>
    <dbReference type="NCBI Taxonomy" id="1797531"/>
    <lineage>
        <taxon>Bacteria</taxon>
        <taxon>Candidatus Buchananiibacteriota</taxon>
    </lineage>
</organism>
<evidence type="ECO:0000256" key="1">
    <source>
        <dbReference type="SAM" id="Coils"/>
    </source>
</evidence>
<dbReference type="AlphaFoldDB" id="A0A1G1XMM0"/>
<evidence type="ECO:0000313" key="3">
    <source>
        <dbReference type="Proteomes" id="UP000176260"/>
    </source>
</evidence>
<protein>
    <submittedName>
        <fullName evidence="2">Uncharacterized protein</fullName>
    </submittedName>
</protein>
<feature type="coiled-coil region" evidence="1">
    <location>
        <begin position="1"/>
        <end position="56"/>
    </location>
</feature>
<dbReference type="Proteomes" id="UP000176260">
    <property type="component" value="Unassembled WGS sequence"/>
</dbReference>
<sequence>MEDYKIKMNRISAILKNLDQNRVFTVEWVRHIEEMVAQAEKQIISTKEEIDKIKNFLELA</sequence>
<proteinExistence type="predicted"/>
<comment type="caution">
    <text evidence="2">The sequence shown here is derived from an EMBL/GenBank/DDBJ whole genome shotgun (WGS) entry which is preliminary data.</text>
</comment>
<dbReference type="EMBL" id="MHIA01000031">
    <property type="protein sequence ID" value="OGY41289.1"/>
    <property type="molecule type" value="Genomic_DNA"/>
</dbReference>
<gene>
    <name evidence="2" type="ORF">A2Y67_00595</name>
</gene>